<keyword evidence="1" id="KW-0812">Transmembrane</keyword>
<dbReference type="RefSeq" id="WP_278099933.1">
    <property type="nucleotide sequence ID" value="NZ_CP091092.1"/>
</dbReference>
<keyword evidence="1" id="KW-1133">Transmembrane helix</keyword>
<protein>
    <submittedName>
        <fullName evidence="2">Uncharacterized protein</fullName>
    </submittedName>
</protein>
<gene>
    <name evidence="2" type="ORF">L1994_01480</name>
</gene>
<evidence type="ECO:0000313" key="2">
    <source>
        <dbReference type="EMBL" id="WFN37095.1"/>
    </source>
</evidence>
<dbReference type="EMBL" id="CP091092">
    <property type="protein sequence ID" value="WFN37095.1"/>
    <property type="molecule type" value="Genomic_DNA"/>
</dbReference>
<dbReference type="AlphaFoldDB" id="A0AAF0FP72"/>
<dbReference type="KEGG" id="manq:L1994_01480"/>
<evidence type="ECO:0000256" key="1">
    <source>
        <dbReference type="SAM" id="Phobius"/>
    </source>
</evidence>
<accession>A0AAF0FP72</accession>
<keyword evidence="1" id="KW-0472">Membrane</keyword>
<proteinExistence type="predicted"/>
<keyword evidence="3" id="KW-1185">Reference proteome</keyword>
<dbReference type="GeneID" id="79949026"/>
<feature type="transmembrane region" description="Helical" evidence="1">
    <location>
        <begin position="6"/>
        <end position="30"/>
    </location>
</feature>
<name>A0AAF0FP72_9EURY</name>
<dbReference type="Proteomes" id="UP001218895">
    <property type="component" value="Chromosome"/>
</dbReference>
<organism evidence="2 3">
    <name type="scientific">Methanomicrobium antiquum</name>
    <dbReference type="NCBI Taxonomy" id="487686"/>
    <lineage>
        <taxon>Archaea</taxon>
        <taxon>Methanobacteriati</taxon>
        <taxon>Methanobacteriota</taxon>
        <taxon>Stenosarchaea group</taxon>
        <taxon>Methanomicrobia</taxon>
        <taxon>Methanomicrobiales</taxon>
        <taxon>Methanomicrobiaceae</taxon>
        <taxon>Methanomicrobium</taxon>
    </lineage>
</organism>
<evidence type="ECO:0000313" key="3">
    <source>
        <dbReference type="Proteomes" id="UP001218895"/>
    </source>
</evidence>
<sequence length="60" mass="6813">MTDLIGIVFLAIVTLCFGFLVGFQMAHIRYNKRLAKYIRRCIHSGTIAPILVAIEKYGKK</sequence>
<reference evidence="2" key="1">
    <citation type="submission" date="2022-01" db="EMBL/GenBank/DDBJ databases">
        <title>Complete genome of Methanomicrobium antiquum DSM 21220.</title>
        <authorList>
            <person name="Chen S.-C."/>
            <person name="You Y.-T."/>
            <person name="Zhou Y.-Z."/>
            <person name="Lai M.-C."/>
        </authorList>
    </citation>
    <scope>NUCLEOTIDE SEQUENCE</scope>
    <source>
        <strain evidence="2">DSM 21220</strain>
    </source>
</reference>